<dbReference type="Gene3D" id="3.60.10.10">
    <property type="entry name" value="Endonuclease/exonuclease/phosphatase"/>
    <property type="match status" value="1"/>
</dbReference>
<name>D7GXG9_TRICA</name>
<dbReference type="InterPro" id="IPR005135">
    <property type="entry name" value="Endo/exonuclease/phosphatase"/>
</dbReference>
<keyword evidence="4" id="KW-1185">Reference proteome</keyword>
<dbReference type="PhylomeDB" id="D7GXG9"/>
<reference evidence="3 4" key="2">
    <citation type="journal article" date="2010" name="Nucleic Acids Res.">
        <title>BeetleBase in 2010: revisions to provide comprehensive genomic information for Tribolium castaneum.</title>
        <authorList>
            <person name="Kim H.S."/>
            <person name="Murphy T."/>
            <person name="Xia J."/>
            <person name="Caragea D."/>
            <person name="Park Y."/>
            <person name="Beeman R.W."/>
            <person name="Lorenzen M.D."/>
            <person name="Butcher S."/>
            <person name="Manak J.R."/>
            <person name="Brown S.J."/>
        </authorList>
    </citation>
    <scope>NUCLEOTIDE SEQUENCE [LARGE SCALE GENOMIC DNA]</scope>
    <source>
        <strain evidence="3 4">Georgia GA2</strain>
    </source>
</reference>
<dbReference type="Pfam" id="PF14529">
    <property type="entry name" value="Exo_endo_phos_2"/>
    <property type="match status" value="1"/>
</dbReference>
<reference evidence="3 4" key="1">
    <citation type="journal article" date="2008" name="Nature">
        <title>The genome of the model beetle and pest Tribolium castaneum.</title>
        <authorList>
            <consortium name="Tribolium Genome Sequencing Consortium"/>
            <person name="Richards S."/>
            <person name="Gibbs R.A."/>
            <person name="Weinstock G.M."/>
            <person name="Brown S.J."/>
            <person name="Denell R."/>
            <person name="Beeman R.W."/>
            <person name="Gibbs R."/>
            <person name="Beeman R.W."/>
            <person name="Brown S.J."/>
            <person name="Bucher G."/>
            <person name="Friedrich M."/>
            <person name="Grimmelikhuijzen C.J."/>
            <person name="Klingler M."/>
            <person name="Lorenzen M."/>
            <person name="Richards S."/>
            <person name="Roth S."/>
            <person name="Schroder R."/>
            <person name="Tautz D."/>
            <person name="Zdobnov E.M."/>
            <person name="Muzny D."/>
            <person name="Gibbs R.A."/>
            <person name="Weinstock G.M."/>
            <person name="Attaway T."/>
            <person name="Bell S."/>
            <person name="Buhay C.J."/>
            <person name="Chandrabose M.N."/>
            <person name="Chavez D."/>
            <person name="Clerk-Blankenburg K.P."/>
            <person name="Cree A."/>
            <person name="Dao M."/>
            <person name="Davis C."/>
            <person name="Chacko J."/>
            <person name="Dinh H."/>
            <person name="Dugan-Rocha S."/>
            <person name="Fowler G."/>
            <person name="Garner T.T."/>
            <person name="Garnes J."/>
            <person name="Gnirke A."/>
            <person name="Hawes A."/>
            <person name="Hernandez J."/>
            <person name="Hines S."/>
            <person name="Holder M."/>
            <person name="Hume J."/>
            <person name="Jhangiani S.N."/>
            <person name="Joshi V."/>
            <person name="Khan Z.M."/>
            <person name="Jackson L."/>
            <person name="Kovar C."/>
            <person name="Kowis A."/>
            <person name="Lee S."/>
            <person name="Lewis L.R."/>
            <person name="Margolis J."/>
            <person name="Morgan M."/>
            <person name="Nazareth L.V."/>
            <person name="Nguyen N."/>
            <person name="Okwuonu G."/>
            <person name="Parker D."/>
            <person name="Richards S."/>
            <person name="Ruiz S.J."/>
            <person name="Santibanez J."/>
            <person name="Savard J."/>
            <person name="Scherer S.E."/>
            <person name="Schneider B."/>
            <person name="Sodergren E."/>
            <person name="Tautz D."/>
            <person name="Vattahil S."/>
            <person name="Villasana D."/>
            <person name="White C.S."/>
            <person name="Wright R."/>
            <person name="Park Y."/>
            <person name="Beeman R.W."/>
            <person name="Lord J."/>
            <person name="Oppert B."/>
            <person name="Lorenzen M."/>
            <person name="Brown S."/>
            <person name="Wang L."/>
            <person name="Savard J."/>
            <person name="Tautz D."/>
            <person name="Richards S."/>
            <person name="Weinstock G."/>
            <person name="Gibbs R.A."/>
            <person name="Liu Y."/>
            <person name="Worley K."/>
            <person name="Weinstock G."/>
            <person name="Elsik C.G."/>
            <person name="Reese J.T."/>
            <person name="Elhaik E."/>
            <person name="Landan G."/>
            <person name="Graur D."/>
            <person name="Arensburger P."/>
            <person name="Atkinson P."/>
            <person name="Beeman R.W."/>
            <person name="Beidler J."/>
            <person name="Brown S.J."/>
            <person name="Demuth J.P."/>
            <person name="Drury D.W."/>
            <person name="Du Y.Z."/>
            <person name="Fujiwara H."/>
            <person name="Lorenzen M."/>
            <person name="Maselli V."/>
            <person name="Osanai M."/>
            <person name="Park Y."/>
            <person name="Robertson H.M."/>
            <person name="Tu Z."/>
            <person name="Wang J.J."/>
            <person name="Wang S."/>
            <person name="Richards S."/>
            <person name="Song H."/>
            <person name="Zhang L."/>
            <person name="Sodergren E."/>
            <person name="Werner D."/>
            <person name="Stanke M."/>
            <person name="Morgenstern B."/>
            <person name="Solovyev V."/>
            <person name="Kosarev P."/>
            <person name="Brown G."/>
            <person name="Chen H.C."/>
            <person name="Ermolaeva O."/>
            <person name="Hlavina W."/>
            <person name="Kapustin Y."/>
            <person name="Kiryutin B."/>
            <person name="Kitts P."/>
            <person name="Maglott D."/>
            <person name="Pruitt K."/>
            <person name="Sapojnikov V."/>
            <person name="Souvorov A."/>
            <person name="Mackey A.J."/>
            <person name="Waterhouse R.M."/>
            <person name="Wyder S."/>
            <person name="Zdobnov E.M."/>
            <person name="Zdobnov E.M."/>
            <person name="Wyder S."/>
            <person name="Kriventseva E.V."/>
            <person name="Kadowaki T."/>
            <person name="Bork P."/>
            <person name="Aranda M."/>
            <person name="Bao R."/>
            <person name="Beermann A."/>
            <person name="Berns N."/>
            <person name="Bolognesi R."/>
            <person name="Bonneton F."/>
            <person name="Bopp D."/>
            <person name="Brown S.J."/>
            <person name="Bucher G."/>
            <person name="Butts T."/>
            <person name="Chaumot A."/>
            <person name="Denell R.E."/>
            <person name="Ferrier D.E."/>
            <person name="Friedrich M."/>
            <person name="Gordon C.M."/>
            <person name="Jindra M."/>
            <person name="Klingler M."/>
            <person name="Lan Q."/>
            <person name="Lattorff H.M."/>
            <person name="Laudet V."/>
            <person name="von Levetsow C."/>
            <person name="Liu Z."/>
            <person name="Lutz R."/>
            <person name="Lynch J.A."/>
            <person name="da Fonseca R.N."/>
            <person name="Posnien N."/>
            <person name="Reuter R."/>
            <person name="Roth S."/>
            <person name="Savard J."/>
            <person name="Schinko J.B."/>
            <person name="Schmitt C."/>
            <person name="Schoppmeier M."/>
            <person name="Schroder R."/>
            <person name="Shippy T.D."/>
            <person name="Simonnet F."/>
            <person name="Marques-Souza H."/>
            <person name="Tautz D."/>
            <person name="Tomoyasu Y."/>
            <person name="Trauner J."/>
            <person name="Van der Zee M."/>
            <person name="Vervoort M."/>
            <person name="Wittkopp N."/>
            <person name="Wimmer E.A."/>
            <person name="Yang X."/>
            <person name="Jones A.K."/>
            <person name="Sattelle D.B."/>
            <person name="Ebert P.R."/>
            <person name="Nelson D."/>
            <person name="Scott J.G."/>
            <person name="Beeman R.W."/>
            <person name="Muthukrishnan S."/>
            <person name="Kramer K.J."/>
            <person name="Arakane Y."/>
            <person name="Beeman R.W."/>
            <person name="Zhu Q."/>
            <person name="Hogenkamp D."/>
            <person name="Dixit R."/>
            <person name="Oppert B."/>
            <person name="Jiang H."/>
            <person name="Zou Z."/>
            <person name="Marshall J."/>
            <person name="Elpidina E."/>
            <person name="Vinokurov K."/>
            <person name="Oppert C."/>
            <person name="Zou Z."/>
            <person name="Evans J."/>
            <person name="Lu Z."/>
            <person name="Zhao P."/>
            <person name="Sumathipala N."/>
            <person name="Altincicek B."/>
            <person name="Vilcinskas A."/>
            <person name="Williams M."/>
            <person name="Hultmark D."/>
            <person name="Hetru C."/>
            <person name="Jiang H."/>
            <person name="Grimmelikhuijzen C.J."/>
            <person name="Hauser F."/>
            <person name="Cazzamali G."/>
            <person name="Williamson M."/>
            <person name="Park Y."/>
            <person name="Li B."/>
            <person name="Tanaka Y."/>
            <person name="Predel R."/>
            <person name="Neupert S."/>
            <person name="Schachtner J."/>
            <person name="Verleyen P."/>
            <person name="Raible F."/>
            <person name="Bork P."/>
            <person name="Friedrich M."/>
            <person name="Walden K.K."/>
            <person name="Robertson H.M."/>
            <person name="Angeli S."/>
            <person name="Foret S."/>
            <person name="Bucher G."/>
            <person name="Schuetz S."/>
            <person name="Maleszka R."/>
            <person name="Wimmer E.A."/>
            <person name="Beeman R.W."/>
            <person name="Lorenzen M."/>
            <person name="Tomoyasu Y."/>
            <person name="Miller S.C."/>
            <person name="Grossmann D."/>
            <person name="Bucher G."/>
        </authorList>
    </citation>
    <scope>NUCLEOTIDE SEQUENCE [LARGE SCALE GENOMIC DNA]</scope>
    <source>
        <strain evidence="3 4">Georgia GA2</strain>
    </source>
</reference>
<dbReference type="OMA" id="RICQINI"/>
<feature type="region of interest" description="Disordered" evidence="1">
    <location>
        <begin position="1"/>
        <end position="29"/>
    </location>
</feature>
<evidence type="ECO:0000313" key="4">
    <source>
        <dbReference type="Proteomes" id="UP000007266"/>
    </source>
</evidence>
<dbReference type="AlphaFoldDB" id="D7GXG9"/>
<proteinExistence type="predicted"/>
<feature type="domain" description="Endonuclease/exonuclease/phosphatase" evidence="2">
    <location>
        <begin position="139"/>
        <end position="224"/>
    </location>
</feature>
<evidence type="ECO:0000313" key="3">
    <source>
        <dbReference type="EMBL" id="EFA13539.1"/>
    </source>
</evidence>
<dbReference type="eggNOG" id="ENOG502RYH5">
    <property type="taxonomic scope" value="Eukaryota"/>
</dbReference>
<dbReference type="HOGENOM" id="CLU_031817_0_0_1"/>
<feature type="region of interest" description="Disordered" evidence="1">
    <location>
        <begin position="416"/>
        <end position="435"/>
    </location>
</feature>
<dbReference type="EMBL" id="KQ973336">
    <property type="protein sequence ID" value="EFA13539.1"/>
    <property type="molecule type" value="Genomic_DNA"/>
</dbReference>
<gene>
    <name evidence="3" type="primary">GLEAN_06919</name>
    <name evidence="3" type="ORF">TcasGA2_TC006919</name>
</gene>
<organism evidence="3 4">
    <name type="scientific">Tribolium castaneum</name>
    <name type="common">Red flour beetle</name>
    <dbReference type="NCBI Taxonomy" id="7070"/>
    <lineage>
        <taxon>Eukaryota</taxon>
        <taxon>Metazoa</taxon>
        <taxon>Ecdysozoa</taxon>
        <taxon>Arthropoda</taxon>
        <taxon>Hexapoda</taxon>
        <taxon>Insecta</taxon>
        <taxon>Pterygota</taxon>
        <taxon>Neoptera</taxon>
        <taxon>Endopterygota</taxon>
        <taxon>Coleoptera</taxon>
        <taxon>Polyphaga</taxon>
        <taxon>Cucujiformia</taxon>
        <taxon>Tenebrionidae</taxon>
        <taxon>Tenebrionidae incertae sedis</taxon>
        <taxon>Tribolium</taxon>
    </lineage>
</organism>
<evidence type="ECO:0000256" key="1">
    <source>
        <dbReference type="SAM" id="MobiDB-lite"/>
    </source>
</evidence>
<dbReference type="InParanoid" id="D7GXG9"/>
<dbReference type="SUPFAM" id="SSF56219">
    <property type="entry name" value="DNase I-like"/>
    <property type="match status" value="1"/>
</dbReference>
<accession>D7GXG9</accession>
<evidence type="ECO:0000259" key="2">
    <source>
        <dbReference type="Pfam" id="PF14529"/>
    </source>
</evidence>
<dbReference type="InterPro" id="IPR036691">
    <property type="entry name" value="Endo/exonu/phosph_ase_sf"/>
</dbReference>
<dbReference type="InterPro" id="IPR052560">
    <property type="entry name" value="RdDP_mobile_element"/>
</dbReference>
<feature type="compositionally biased region" description="Low complexity" evidence="1">
    <location>
        <begin position="20"/>
        <end position="29"/>
    </location>
</feature>
<dbReference type="Proteomes" id="UP000007266">
    <property type="component" value="Unassembled WGS sequence"/>
</dbReference>
<dbReference type="GO" id="GO:0003824">
    <property type="term" value="F:catalytic activity"/>
    <property type="evidence" value="ECO:0007669"/>
    <property type="project" value="InterPro"/>
</dbReference>
<protein>
    <recommendedName>
        <fullName evidence="2">Endonuclease/exonuclease/phosphatase domain-containing protein</fullName>
    </recommendedName>
</protein>
<sequence length="435" mass="50104">MGGFSPPRNYRHLDDRSRSTRSSRSSSGFLGLRSSSEILELPQNLTVCQLNIEGISKDKCDFLSKMALRERIDVIVLQETHTSSEMDLFSRGQIPGYTLVDFINSASYCVKSNFEDYQSIAKTQENNIFLLTVKIAGIFIINVYKPSNDQWPENLVLNYHPAIYIGDFNGHHNLWGYAENYRNGLALVSWMELNKLHLVFDGKTRKSFYSARLKKEYDSDLCFVTINNEVPLQASRDVLSGFPHSQHRPVIIKIGNEIKQFPSLQKPRWNFQKAKWNEFAKQVDSDLRWIPPTSINYHRFVGAIKNAAKKFIPRGFRKNYVPCWSDETKSFYNAYVSNPNPENADAVLNSFNKARKEKWNNLMEDLNFTHSSRSSWKLLQKLGSSNIAQPKTDSAISPNAVASRLVNVSNSVKLEKRAKKEMKRRVQKQRKKMKV</sequence>
<dbReference type="PANTHER" id="PTHR36688">
    <property type="entry name" value="ENDO/EXONUCLEASE/PHOSPHATASE DOMAIN-CONTAINING PROTEIN"/>
    <property type="match status" value="1"/>
</dbReference>
<dbReference type="PANTHER" id="PTHR36688:SF1">
    <property type="entry name" value="ENDONUCLEASE_EXONUCLEASE_PHOSPHATASE DOMAIN-CONTAINING PROTEIN"/>
    <property type="match status" value="1"/>
</dbReference>